<evidence type="ECO:0000313" key="13">
    <source>
        <dbReference type="Proteomes" id="UP000198945"/>
    </source>
</evidence>
<name>A0A1G6LJG7_9FIRM</name>
<evidence type="ECO:0000256" key="1">
    <source>
        <dbReference type="ARBA" id="ARBA00004651"/>
    </source>
</evidence>
<feature type="transmembrane region" description="Helical" evidence="8">
    <location>
        <begin position="12"/>
        <end position="30"/>
    </location>
</feature>
<dbReference type="InterPro" id="IPR002549">
    <property type="entry name" value="AI-2E-like"/>
</dbReference>
<feature type="transmembrane region" description="Helical" evidence="8">
    <location>
        <begin position="213"/>
        <end position="242"/>
    </location>
</feature>
<evidence type="ECO:0000313" key="12">
    <source>
        <dbReference type="EMBL" id="TDS29128.1"/>
    </source>
</evidence>
<comment type="subcellular location">
    <subcellularLocation>
        <location evidence="1">Cell membrane</location>
        <topology evidence="1">Multi-pass membrane protein</topology>
    </subcellularLocation>
</comment>
<dbReference type="GO" id="GO:0005886">
    <property type="term" value="C:plasma membrane"/>
    <property type="evidence" value="ECO:0007669"/>
    <property type="project" value="UniProtKB-SubCell"/>
</dbReference>
<dbReference type="EMBL" id="QICM01000004">
    <property type="protein sequence ID" value="PXV68693.1"/>
    <property type="molecule type" value="Genomic_DNA"/>
</dbReference>
<evidence type="ECO:0000313" key="10">
    <source>
        <dbReference type="EMBL" id="SDC43333.1"/>
    </source>
</evidence>
<evidence type="ECO:0000313" key="15">
    <source>
        <dbReference type="Proteomes" id="UP000295758"/>
    </source>
</evidence>
<feature type="transmembrane region" description="Helical" evidence="8">
    <location>
        <begin position="159"/>
        <end position="184"/>
    </location>
</feature>
<evidence type="ECO:0000256" key="6">
    <source>
        <dbReference type="ARBA" id="ARBA00022989"/>
    </source>
</evidence>
<keyword evidence="4" id="KW-1003">Cell membrane</keyword>
<organism evidence="10 16">
    <name type="scientific">Halanaerobium congolense</name>
    <dbReference type="NCBI Taxonomy" id="54121"/>
    <lineage>
        <taxon>Bacteria</taxon>
        <taxon>Bacillati</taxon>
        <taxon>Bacillota</taxon>
        <taxon>Clostridia</taxon>
        <taxon>Halanaerobiales</taxon>
        <taxon>Halanaerobiaceae</taxon>
        <taxon>Halanaerobium</taxon>
    </lineage>
</organism>
<feature type="transmembrane region" description="Helical" evidence="8">
    <location>
        <begin position="274"/>
        <end position="297"/>
    </location>
</feature>
<dbReference type="Proteomes" id="UP000198945">
    <property type="component" value="Unassembled WGS sequence"/>
</dbReference>
<evidence type="ECO:0000313" key="9">
    <source>
        <dbReference type="EMBL" id="PXV68693.1"/>
    </source>
</evidence>
<comment type="similarity">
    <text evidence="2">Belongs to the autoinducer-2 exporter (AI-2E) (TC 2.A.86) family.</text>
</comment>
<evidence type="ECO:0000313" key="11">
    <source>
        <dbReference type="EMBL" id="SDI65907.1"/>
    </source>
</evidence>
<dbReference type="EMBL" id="FNEH01000011">
    <property type="protein sequence ID" value="SDI65907.1"/>
    <property type="molecule type" value="Genomic_DNA"/>
</dbReference>
<dbReference type="Pfam" id="PF01594">
    <property type="entry name" value="AI-2E_transport"/>
    <property type="match status" value="1"/>
</dbReference>
<dbReference type="RefSeq" id="WP_089655778.1">
    <property type="nucleotide sequence ID" value="NZ_FMYT01000006.1"/>
</dbReference>
<reference evidence="10 16" key="1">
    <citation type="submission" date="2016-10" db="EMBL/GenBank/DDBJ databases">
        <authorList>
            <person name="Varghese N."/>
            <person name="Submissions S."/>
        </authorList>
    </citation>
    <scope>NUCLEOTIDE SEQUENCE [LARGE SCALE GENOMIC DNA]</scope>
    <source>
        <strain evidence="10 16">WG10</strain>
    </source>
</reference>
<keyword evidence="7 8" id="KW-0472">Membrane</keyword>
<feature type="transmembrane region" description="Helical" evidence="8">
    <location>
        <begin position="248"/>
        <end position="267"/>
    </location>
</feature>
<dbReference type="PANTHER" id="PTHR21716:SF53">
    <property type="entry name" value="PERMEASE PERM-RELATED"/>
    <property type="match status" value="1"/>
</dbReference>
<feature type="transmembrane region" description="Helical" evidence="8">
    <location>
        <begin position="70"/>
        <end position="95"/>
    </location>
</feature>
<dbReference type="EMBL" id="FMYT01000006">
    <property type="protein sequence ID" value="SDC43333.1"/>
    <property type="molecule type" value="Genomic_DNA"/>
</dbReference>
<evidence type="ECO:0000256" key="4">
    <source>
        <dbReference type="ARBA" id="ARBA00022475"/>
    </source>
</evidence>
<feature type="transmembrane region" description="Helical" evidence="8">
    <location>
        <begin position="317"/>
        <end position="344"/>
    </location>
</feature>
<protein>
    <submittedName>
        <fullName evidence="10">Predicted PurR-regulated permease PerM</fullName>
    </submittedName>
    <submittedName>
        <fullName evidence="9">Putative PurR-regulated permease PerM</fullName>
    </submittedName>
</protein>
<accession>A0A1G6LJG7</accession>
<evidence type="ECO:0000256" key="2">
    <source>
        <dbReference type="ARBA" id="ARBA00009773"/>
    </source>
</evidence>
<reference evidence="12 15" key="4">
    <citation type="submission" date="2019-03" db="EMBL/GenBank/DDBJ databases">
        <title>Deep subsurface shale carbon reservoir microbial communities from Ohio and West Virginia, USA.</title>
        <authorList>
            <person name="Wrighton K."/>
        </authorList>
    </citation>
    <scope>NUCLEOTIDE SEQUENCE [LARGE SCALE GENOMIC DNA]</scope>
    <source>
        <strain evidence="12 15">UTICA-S4D12</strain>
    </source>
</reference>
<gene>
    <name evidence="12" type="ORF">BY453_11813</name>
    <name evidence="9" type="ORF">C8C78_10480</name>
    <name evidence="10" type="ORF">SAMN04488597_10678</name>
    <name evidence="11" type="ORF">SAMN04515654_11115</name>
</gene>
<dbReference type="Proteomes" id="UP000295758">
    <property type="component" value="Unassembled WGS sequence"/>
</dbReference>
<dbReference type="AlphaFoldDB" id="A0A1G6LJG7"/>
<keyword evidence="6 8" id="KW-1133">Transmembrane helix</keyword>
<keyword evidence="5 8" id="KW-0812">Transmembrane</keyword>
<dbReference type="GO" id="GO:0055085">
    <property type="term" value="P:transmembrane transport"/>
    <property type="evidence" value="ECO:0007669"/>
    <property type="project" value="TreeGrafter"/>
</dbReference>
<evidence type="ECO:0000256" key="3">
    <source>
        <dbReference type="ARBA" id="ARBA00022448"/>
    </source>
</evidence>
<reference evidence="9 14" key="3">
    <citation type="submission" date="2018-04" db="EMBL/GenBank/DDBJ databases">
        <title>Subsurface microbial communities from deep shales in Ohio and West Virginia, USA.</title>
        <authorList>
            <person name="Wrighton K."/>
        </authorList>
    </citation>
    <scope>NUCLEOTIDE SEQUENCE [LARGE SCALE GENOMIC DNA]</scope>
    <source>
        <strain evidence="9 14">MSL28</strain>
    </source>
</reference>
<evidence type="ECO:0000313" key="14">
    <source>
        <dbReference type="Proteomes" id="UP000247389"/>
    </source>
</evidence>
<dbReference type="EMBL" id="SOAA01000018">
    <property type="protein sequence ID" value="TDS29128.1"/>
    <property type="molecule type" value="Genomic_DNA"/>
</dbReference>
<sequence>MLNEYFFKTGHAVIIILVIIFLLGQIPYFTVPLTSVMSFILLPLLFSSFFYYLMRPLVRFLNKWIKSKSLSIVISLIIVLAILTIVFYFGGSIIYEQGKEVSQSLSGNYNYIYNFILTIIERLREYINFDNAFLEELNLRDRIFSYANNLAQKISSYNYMGIFSSITNFGLIIVLIPFIVFYLLKDDQKIFNNFMKVVPESKKRKIEKLAEEVDYLLATFISSQLVVAFFLGLVMFIGFLIIGLPNAVALAIIAMITSLIPIIGPFFGSLPAVFVAVTNSWFLFLGVLAIILIAQYLEGNVIRPLVQGRRLEIHPIVVLFVVLSGVYLFGFIGALTAVPLYVVLRLIFRKKYIEKEI</sequence>
<feature type="transmembrane region" description="Helical" evidence="8">
    <location>
        <begin position="36"/>
        <end position="58"/>
    </location>
</feature>
<evidence type="ECO:0000313" key="16">
    <source>
        <dbReference type="Proteomes" id="UP000324896"/>
    </source>
</evidence>
<dbReference type="Proteomes" id="UP000324896">
    <property type="component" value="Unassembled WGS sequence"/>
</dbReference>
<dbReference type="Proteomes" id="UP000247389">
    <property type="component" value="Unassembled WGS sequence"/>
</dbReference>
<reference evidence="11 13" key="2">
    <citation type="submission" date="2016-10" db="EMBL/GenBank/DDBJ databases">
        <authorList>
            <person name="de Groot N.N."/>
        </authorList>
    </citation>
    <scope>NUCLEOTIDE SEQUENCE [LARGE SCALE GENOMIC DNA]</scope>
    <source>
        <strain evidence="11 13">WG7</strain>
    </source>
</reference>
<keyword evidence="3" id="KW-0813">Transport</keyword>
<evidence type="ECO:0000256" key="5">
    <source>
        <dbReference type="ARBA" id="ARBA00022692"/>
    </source>
</evidence>
<proteinExistence type="inferred from homology"/>
<evidence type="ECO:0000256" key="7">
    <source>
        <dbReference type="ARBA" id="ARBA00023136"/>
    </source>
</evidence>
<evidence type="ECO:0000256" key="8">
    <source>
        <dbReference type="SAM" id="Phobius"/>
    </source>
</evidence>
<dbReference type="PANTHER" id="PTHR21716">
    <property type="entry name" value="TRANSMEMBRANE PROTEIN"/>
    <property type="match status" value="1"/>
</dbReference>